<dbReference type="Pfam" id="PF00126">
    <property type="entry name" value="HTH_1"/>
    <property type="match status" value="1"/>
</dbReference>
<sequence>MDTEKCRVLLTVLHERSLSAAAEALGYTPSGVSRLVDSLERETGFPLLHRGRGGVSATRACQELLPLMRRMAELDEQYQQLAHRIQGLDVGRVVAGTNYAAFYPWLSEVIAGFHHAYPGIRVELREGSSTQLGELVDHRRADFCLISQRPGRHEWVPLKDDQLMAILPPTHPLVEADRFPVERLRQEPFIEFLPGQETDNSRMLQQLQIRPKVRFATSDSRAAIAMVRAGLGITLLNDILTADLADGVAVLPLDPPQSVHLGIALPEEEHVSPAAKRFITYALDRLPELDVL</sequence>
<comment type="similarity">
    <text evidence="1">Belongs to the LysR transcriptional regulatory family.</text>
</comment>
<dbReference type="Gene3D" id="3.40.190.290">
    <property type="match status" value="1"/>
</dbReference>
<evidence type="ECO:0000256" key="4">
    <source>
        <dbReference type="ARBA" id="ARBA00023163"/>
    </source>
</evidence>
<dbReference type="EMBL" id="AP023418">
    <property type="protein sequence ID" value="BCK81925.1"/>
    <property type="molecule type" value="Genomic_DNA"/>
</dbReference>
<dbReference type="CDD" id="cd05466">
    <property type="entry name" value="PBP2_LTTR_substrate"/>
    <property type="match status" value="1"/>
</dbReference>
<evidence type="ECO:0000256" key="1">
    <source>
        <dbReference type="ARBA" id="ARBA00009437"/>
    </source>
</evidence>
<dbReference type="Pfam" id="PF03466">
    <property type="entry name" value="LysR_substrate"/>
    <property type="match status" value="1"/>
</dbReference>
<feature type="domain" description="HTH lysR-type" evidence="5">
    <location>
        <begin position="1"/>
        <end position="58"/>
    </location>
</feature>
<reference evidence="6" key="1">
    <citation type="submission" date="2020-09" db="EMBL/GenBank/DDBJ databases">
        <title>New species isolated from human feces.</title>
        <authorList>
            <person name="Kitahara M."/>
            <person name="Shigeno Y."/>
            <person name="Shime M."/>
            <person name="Matsumoto Y."/>
            <person name="Nakamura S."/>
            <person name="Motooka D."/>
            <person name="Fukuoka S."/>
            <person name="Nishikawa H."/>
            <person name="Benno Y."/>
        </authorList>
    </citation>
    <scope>NUCLEOTIDE SEQUENCE</scope>
    <source>
        <strain evidence="6">MM50</strain>
    </source>
</reference>
<dbReference type="PROSITE" id="PS50931">
    <property type="entry name" value="HTH_LYSR"/>
    <property type="match status" value="1"/>
</dbReference>
<keyword evidence="2" id="KW-0805">Transcription regulation</keyword>
<evidence type="ECO:0000259" key="5">
    <source>
        <dbReference type="PROSITE" id="PS50931"/>
    </source>
</evidence>
<evidence type="ECO:0000256" key="2">
    <source>
        <dbReference type="ARBA" id="ARBA00023015"/>
    </source>
</evidence>
<dbReference type="GO" id="GO:0003677">
    <property type="term" value="F:DNA binding"/>
    <property type="evidence" value="ECO:0007669"/>
    <property type="project" value="UniProtKB-KW"/>
</dbReference>
<dbReference type="GO" id="GO:0003700">
    <property type="term" value="F:DNA-binding transcription factor activity"/>
    <property type="evidence" value="ECO:0007669"/>
    <property type="project" value="InterPro"/>
</dbReference>
<evidence type="ECO:0000313" key="6">
    <source>
        <dbReference type="EMBL" id="BCK81925.1"/>
    </source>
</evidence>
<protein>
    <submittedName>
        <fullName evidence="6">LysR family transcriptional regulator</fullName>
    </submittedName>
</protein>
<evidence type="ECO:0000256" key="3">
    <source>
        <dbReference type="ARBA" id="ARBA00023125"/>
    </source>
</evidence>
<dbReference type="Gene3D" id="1.10.10.10">
    <property type="entry name" value="Winged helix-like DNA-binding domain superfamily/Winged helix DNA-binding domain"/>
    <property type="match status" value="1"/>
</dbReference>
<name>A0A810Q5R6_9FIRM</name>
<organism evidence="6 7">
    <name type="scientific">Vescimonas coprocola</name>
    <dbReference type="NCBI Taxonomy" id="2714355"/>
    <lineage>
        <taxon>Bacteria</taxon>
        <taxon>Bacillati</taxon>
        <taxon>Bacillota</taxon>
        <taxon>Clostridia</taxon>
        <taxon>Eubacteriales</taxon>
        <taxon>Oscillospiraceae</taxon>
        <taxon>Vescimonas</taxon>
    </lineage>
</organism>
<dbReference type="GO" id="GO:0032993">
    <property type="term" value="C:protein-DNA complex"/>
    <property type="evidence" value="ECO:0007669"/>
    <property type="project" value="TreeGrafter"/>
</dbReference>
<dbReference type="SUPFAM" id="SSF53850">
    <property type="entry name" value="Periplasmic binding protein-like II"/>
    <property type="match status" value="1"/>
</dbReference>
<dbReference type="InterPro" id="IPR000847">
    <property type="entry name" value="LysR_HTH_N"/>
</dbReference>
<proteinExistence type="inferred from homology"/>
<dbReference type="RefSeq" id="WP_213540570.1">
    <property type="nucleotide sequence ID" value="NZ_AP023418.1"/>
</dbReference>
<gene>
    <name evidence="6" type="primary">gltC</name>
    <name evidence="6" type="ORF">MM50RIKEN_16880</name>
</gene>
<dbReference type="KEGG" id="vcop:MM50RIKEN_16880"/>
<dbReference type="InterPro" id="IPR036390">
    <property type="entry name" value="WH_DNA-bd_sf"/>
</dbReference>
<evidence type="ECO:0000313" key="7">
    <source>
        <dbReference type="Proteomes" id="UP000681035"/>
    </source>
</evidence>
<dbReference type="PANTHER" id="PTHR30346:SF0">
    <property type="entry name" value="HCA OPERON TRANSCRIPTIONAL ACTIVATOR HCAR"/>
    <property type="match status" value="1"/>
</dbReference>
<dbReference type="PANTHER" id="PTHR30346">
    <property type="entry name" value="TRANSCRIPTIONAL DUAL REGULATOR HCAR-RELATED"/>
    <property type="match status" value="1"/>
</dbReference>
<keyword evidence="7" id="KW-1185">Reference proteome</keyword>
<dbReference type="InterPro" id="IPR005119">
    <property type="entry name" value="LysR_subst-bd"/>
</dbReference>
<accession>A0A810Q5R6</accession>
<keyword evidence="3" id="KW-0238">DNA-binding</keyword>
<keyword evidence="4" id="KW-0804">Transcription</keyword>
<dbReference type="Proteomes" id="UP000681035">
    <property type="component" value="Chromosome"/>
</dbReference>
<dbReference type="AlphaFoldDB" id="A0A810Q5R6"/>
<dbReference type="InterPro" id="IPR036388">
    <property type="entry name" value="WH-like_DNA-bd_sf"/>
</dbReference>
<dbReference type="SUPFAM" id="SSF46785">
    <property type="entry name" value="Winged helix' DNA-binding domain"/>
    <property type="match status" value="1"/>
</dbReference>